<dbReference type="Pfam" id="PF00400">
    <property type="entry name" value="WD40"/>
    <property type="match status" value="7"/>
</dbReference>
<dbReference type="Gene3D" id="2.130.10.10">
    <property type="entry name" value="YVTN repeat-like/Quinoprotein amine dehydrogenase"/>
    <property type="match status" value="1"/>
</dbReference>
<feature type="repeat" description="WD" evidence="5">
    <location>
        <begin position="307"/>
        <end position="342"/>
    </location>
</feature>
<dbReference type="InterPro" id="IPR019775">
    <property type="entry name" value="WD40_repeat_CS"/>
</dbReference>
<dbReference type="CDD" id="cd00200">
    <property type="entry name" value="WD40"/>
    <property type="match status" value="1"/>
</dbReference>
<dbReference type="PROSITE" id="PS00678">
    <property type="entry name" value="WD_REPEATS_1"/>
    <property type="match status" value="1"/>
</dbReference>
<dbReference type="PRINTS" id="PR00320">
    <property type="entry name" value="GPROTEINBRPT"/>
</dbReference>
<dbReference type="InterPro" id="IPR036322">
    <property type="entry name" value="WD40_repeat_dom_sf"/>
</dbReference>
<name>A0A2M4BSL1_9DIPT</name>
<gene>
    <name evidence="4" type="primary">Ciao1</name>
</gene>
<accession>A0A2M4BSL1</accession>
<evidence type="ECO:0000256" key="3">
    <source>
        <dbReference type="ARBA" id="ARBA00060126"/>
    </source>
</evidence>
<feature type="repeat" description="WD" evidence="5">
    <location>
        <begin position="10"/>
        <end position="41"/>
    </location>
</feature>
<dbReference type="SUPFAM" id="SSF50978">
    <property type="entry name" value="WD40 repeat-like"/>
    <property type="match status" value="1"/>
</dbReference>
<proteinExistence type="inferred from homology"/>
<evidence type="ECO:0000256" key="4">
    <source>
        <dbReference type="HAMAP-Rule" id="MF_03037"/>
    </source>
</evidence>
<evidence type="ECO:0000313" key="6">
    <source>
        <dbReference type="EMBL" id="MBW56050.1"/>
    </source>
</evidence>
<dbReference type="EMBL" id="GGFJ01006909">
    <property type="protein sequence ID" value="MBW56050.1"/>
    <property type="molecule type" value="Transcribed_RNA"/>
</dbReference>
<reference evidence="6" key="1">
    <citation type="submission" date="2018-01" db="EMBL/GenBank/DDBJ databases">
        <title>An insight into the sialome of Amazonian anophelines.</title>
        <authorList>
            <person name="Ribeiro J.M."/>
            <person name="Scarpassa V."/>
            <person name="Calvo E."/>
        </authorList>
    </citation>
    <scope>NUCLEOTIDE SEQUENCE</scope>
    <source>
        <tissue evidence="6">Salivary glands</tissue>
    </source>
</reference>
<evidence type="ECO:0000256" key="1">
    <source>
        <dbReference type="ARBA" id="ARBA00022574"/>
    </source>
</evidence>
<comment type="function">
    <text evidence="3">Key component of the cytosolic iron-sulfur protein assembly (CIA) complex, a multiprotein complex that mediates the incorporation of iron-sulfur cluster into extramitochondrial Fe/S proteins. As a CIA complex component, interacts specifically with CIAO2A or CIAO2B and MMS19 to assist different branches of iron-sulfur protein assembly, depending of its interactors. The complex CIAO1:CIAO2B:MMS19 binds to and facilitates the assembly of most cytosolic-nuclear Fe/S proteins. CIAO1:CIAO2A specifically matures ACO1 and stabilizes IREB2. Seems to specifically modulate the transactivation activity of WT1. As part of the mitotic spindle-associated MMXD complex it may play a role in chromosome segregation.</text>
</comment>
<dbReference type="InterPro" id="IPR028608">
    <property type="entry name" value="CIAO1/Cia1"/>
</dbReference>
<feature type="repeat" description="WD" evidence="5">
    <location>
        <begin position="149"/>
        <end position="181"/>
    </location>
</feature>
<feature type="repeat" description="WD" evidence="5">
    <location>
        <begin position="56"/>
        <end position="97"/>
    </location>
</feature>
<dbReference type="InterPro" id="IPR020472">
    <property type="entry name" value="WD40_PAC1"/>
</dbReference>
<dbReference type="InterPro" id="IPR001680">
    <property type="entry name" value="WD40_rpt"/>
</dbReference>
<dbReference type="PROSITE" id="PS51257">
    <property type="entry name" value="PROKAR_LIPOPROTEIN"/>
    <property type="match status" value="1"/>
</dbReference>
<protein>
    <recommendedName>
        <fullName evidence="4">Probable cytosolic iron-sulfur protein assembly protein Ciao1</fullName>
    </recommendedName>
</protein>
<dbReference type="PROSITE" id="PS50082">
    <property type="entry name" value="WD_REPEATS_2"/>
    <property type="match status" value="6"/>
</dbReference>
<organism evidence="6">
    <name type="scientific">Anopheles marajoara</name>
    <dbReference type="NCBI Taxonomy" id="58244"/>
    <lineage>
        <taxon>Eukaryota</taxon>
        <taxon>Metazoa</taxon>
        <taxon>Ecdysozoa</taxon>
        <taxon>Arthropoda</taxon>
        <taxon>Hexapoda</taxon>
        <taxon>Insecta</taxon>
        <taxon>Pterygota</taxon>
        <taxon>Neoptera</taxon>
        <taxon>Endopterygota</taxon>
        <taxon>Diptera</taxon>
        <taxon>Nematocera</taxon>
        <taxon>Culicoidea</taxon>
        <taxon>Culicidae</taxon>
        <taxon>Anophelinae</taxon>
        <taxon>Anopheles</taxon>
    </lineage>
</organism>
<keyword evidence="1 5" id="KW-0853">WD repeat</keyword>
<feature type="repeat" description="WD" evidence="5">
    <location>
        <begin position="195"/>
        <end position="227"/>
    </location>
</feature>
<dbReference type="FunFam" id="2.130.10.10:FF:000136">
    <property type="entry name" value="Probable cytosolic iron-sulfur protein assembly protein CIAO1"/>
    <property type="match status" value="1"/>
</dbReference>
<dbReference type="HAMAP" id="MF_03037">
    <property type="entry name" value="ciao1"/>
    <property type="match status" value="1"/>
</dbReference>
<dbReference type="GO" id="GO:0016226">
    <property type="term" value="P:iron-sulfur cluster assembly"/>
    <property type="evidence" value="ECO:0007669"/>
    <property type="project" value="UniProtKB-UniRule"/>
</dbReference>
<dbReference type="PROSITE" id="PS50294">
    <property type="entry name" value="WD_REPEATS_REGION"/>
    <property type="match status" value="5"/>
</dbReference>
<feature type="repeat" description="WD" evidence="5">
    <location>
        <begin position="100"/>
        <end position="133"/>
    </location>
</feature>
<dbReference type="AlphaFoldDB" id="A0A2M4BSL1"/>
<comment type="similarity">
    <text evidence="4">Belongs to the WD repeat CIA1 family.</text>
</comment>
<dbReference type="InterPro" id="IPR015943">
    <property type="entry name" value="WD40/YVTN_repeat-like_dom_sf"/>
</dbReference>
<keyword evidence="2" id="KW-0677">Repeat</keyword>
<dbReference type="PANTHER" id="PTHR19920:SF0">
    <property type="entry name" value="CYTOSOLIC IRON-SULFUR PROTEIN ASSEMBLY PROTEIN CIAO1-RELATED"/>
    <property type="match status" value="1"/>
</dbReference>
<dbReference type="GO" id="GO:0097361">
    <property type="term" value="C:cytosolic [4Fe-4S] assembly targeting complex"/>
    <property type="evidence" value="ECO:0007669"/>
    <property type="project" value="InterPro"/>
</dbReference>
<evidence type="ECO:0000256" key="2">
    <source>
        <dbReference type="ARBA" id="ARBA00022737"/>
    </source>
</evidence>
<dbReference type="PANTHER" id="PTHR19920">
    <property type="entry name" value="WD40 PROTEIN CIAO1"/>
    <property type="match status" value="1"/>
</dbReference>
<evidence type="ECO:0000256" key="5">
    <source>
        <dbReference type="PROSITE-ProRule" id="PRU00221"/>
    </source>
</evidence>
<sequence>MGKLTIHQSLTGHVGRVWSAAWHPTGTLFASCGEDKTIRIWTKTGGDGWTAQAVLAEGHSRTIRDVAWSHCGQYLASASFDTTVAIWDKKTGEFECNATLEGHDNEVKSVTWSRNGNLLATCSRDKSVWIWEIHNYLDQEDEYECVAVLNAHTQDVKKVSWHPTQDVLASASYDNTIRLYKQDPADNEWGPGAVLESHASTVWSISWDSTGKRLASCSEDGTVKIWQEFDSSNSLGIACPEGQESVWKCVCTLAGYHPRSVYDVDWCKKTGLLATACGDNRVRVFKEVPPSSAEADQQPTFELVVTSEAHSQDANKVAWNPVVAGMLLSASDDGDIILWQYEDDLGLPECR</sequence>
<dbReference type="SMART" id="SM00320">
    <property type="entry name" value="WD40"/>
    <property type="match status" value="7"/>
</dbReference>
<comment type="function">
    <text evidence="4">Essential component of the cytosolic iron-sulfur (Fe/S) protein assembly machinery. Required for the maturation of extramitochondrial Fe/S proteins.</text>
</comment>